<keyword evidence="3" id="KW-1185">Reference proteome</keyword>
<evidence type="ECO:0000313" key="3">
    <source>
        <dbReference type="Proteomes" id="UP000094065"/>
    </source>
</evidence>
<name>A0A1E3H8X0_9TREE</name>
<feature type="compositionally biased region" description="Basic and acidic residues" evidence="1">
    <location>
        <begin position="20"/>
        <end position="34"/>
    </location>
</feature>
<reference evidence="2 3" key="1">
    <citation type="submission" date="2016-06" db="EMBL/GenBank/DDBJ databases">
        <title>Evolution of pathogenesis and genome organization in the Tremellales.</title>
        <authorList>
            <person name="Cuomo C."/>
            <person name="Litvintseva A."/>
            <person name="Heitman J."/>
            <person name="Chen Y."/>
            <person name="Sun S."/>
            <person name="Springer D."/>
            <person name="Dromer F."/>
            <person name="Young S."/>
            <person name="Zeng Q."/>
            <person name="Chapman S."/>
            <person name="Gujja S."/>
            <person name="Saif S."/>
            <person name="Birren B."/>
        </authorList>
    </citation>
    <scope>NUCLEOTIDE SEQUENCE [LARGE SCALE GENOMIC DNA]</scope>
    <source>
        <strain evidence="2 3">CBS 6039</strain>
    </source>
</reference>
<dbReference type="GeneID" id="30159514"/>
<comment type="caution">
    <text evidence="2">The sequence shown here is derived from an EMBL/GenBank/DDBJ whole genome shotgun (WGS) entry which is preliminary data.</text>
</comment>
<evidence type="ECO:0000313" key="2">
    <source>
        <dbReference type="EMBL" id="ODN72770.1"/>
    </source>
</evidence>
<sequence length="188" mass="20702">MEDAQPPSPEQTPSPLPKPVELEEWSKPSVESRKFLPTVDPRSKLYPFPDDNGFEHETRPLLPLNAVASSSPASPRIFQDPSLSTNHSRFRIPSPLPNHSPTATLHLSTTATTVPYPEEPEKLGQLVWLDLKTASAEKALGRRVVVKRAAIGFGHPGAMQARRMLASARDAAQREAGQRGPRGPRRRV</sequence>
<gene>
    <name evidence="2" type="ORF">L202_08205</name>
</gene>
<proteinExistence type="predicted"/>
<feature type="compositionally biased region" description="Pro residues" evidence="1">
    <location>
        <begin position="1"/>
        <end position="18"/>
    </location>
</feature>
<feature type="region of interest" description="Disordered" evidence="1">
    <location>
        <begin position="1"/>
        <end position="57"/>
    </location>
</feature>
<protein>
    <submittedName>
        <fullName evidence="2">Uncharacterized protein</fullName>
    </submittedName>
</protein>
<accession>A0A1E3H8X0</accession>
<dbReference type="OrthoDB" id="2573730at2759"/>
<dbReference type="RefSeq" id="XP_018988711.1">
    <property type="nucleotide sequence ID" value="XM_019143048.1"/>
</dbReference>
<dbReference type="Proteomes" id="UP000094065">
    <property type="component" value="Unassembled WGS sequence"/>
</dbReference>
<organism evidence="2 3">
    <name type="scientific">Cryptococcus amylolentus CBS 6039</name>
    <dbReference type="NCBI Taxonomy" id="1295533"/>
    <lineage>
        <taxon>Eukaryota</taxon>
        <taxon>Fungi</taxon>
        <taxon>Dikarya</taxon>
        <taxon>Basidiomycota</taxon>
        <taxon>Agaricomycotina</taxon>
        <taxon>Tremellomycetes</taxon>
        <taxon>Tremellales</taxon>
        <taxon>Cryptococcaceae</taxon>
        <taxon>Cryptococcus</taxon>
    </lineage>
</organism>
<evidence type="ECO:0000256" key="1">
    <source>
        <dbReference type="SAM" id="MobiDB-lite"/>
    </source>
</evidence>
<dbReference type="EMBL" id="AWGJ01000014">
    <property type="protein sequence ID" value="ODN72770.1"/>
    <property type="molecule type" value="Genomic_DNA"/>
</dbReference>
<dbReference type="AlphaFoldDB" id="A0A1E3H8X0"/>
<feature type="region of interest" description="Disordered" evidence="1">
    <location>
        <begin position="166"/>
        <end position="188"/>
    </location>
</feature>